<feature type="transmembrane region" description="Helical" evidence="2">
    <location>
        <begin position="36"/>
        <end position="55"/>
    </location>
</feature>
<name>A0A210PU13_MIZYE</name>
<dbReference type="Proteomes" id="UP000242188">
    <property type="component" value="Unassembled WGS sequence"/>
</dbReference>
<accession>A0A210PU13</accession>
<dbReference type="PANTHER" id="PTHR10582:SF31">
    <property type="entry name" value="TRANSIENT RECEPTOR POTENTIAL CATION CHANNEL SUBFAMILY V MEMBER 6-LIKE"/>
    <property type="match status" value="1"/>
</dbReference>
<gene>
    <name evidence="3" type="ORF">KP79_PYT04271</name>
</gene>
<protein>
    <submittedName>
        <fullName evidence="3">Transient receptor potential cation channel subfamily V member 5</fullName>
    </submittedName>
</protein>
<feature type="transmembrane region" description="Helical" evidence="2">
    <location>
        <begin position="231"/>
        <end position="249"/>
    </location>
</feature>
<comment type="caution">
    <text evidence="3">The sequence shown here is derived from an EMBL/GenBank/DDBJ whole genome shotgun (WGS) entry which is preliminary data.</text>
</comment>
<keyword evidence="4" id="KW-1185">Reference proteome</keyword>
<sequence length="479" mass="55335">MMFDNNYKSSAAFELMELQPLKVLIEAKWNLYKSTYIFWMVIHFILMVVLSVFAVERTSLNFPKFPRAANYTNTDHVISVWIVNVSQWIEFAFGIIYFLIGLLLIFPKMKRPHRSRYWQHNIGYITMVFMFAICLLLDTLLTFALEVHDGVPLVFALLTGWWFNVFFLRGWQVFSFFTVMIQRVIFGDLFRFSVFIGLELVAFTTCMHTVYQGQGIPNIEGIYSSTETSTLLEFGSTLLSMFSLMLGLSNINGLREARVPWLSIILFIGFVLLTYVLLLNALIAMMSATCGTVLENRYEQWRIQQLSVILFIEDLLCLFCMDRILRCPAKLTKMEIFHPSKMTIKKHVRYYLKMQSLQGDFASEEDTEIIQKKTQAEIANTVNTELLQSIKKESKFMVPKKEERKPILVSRETETDDYLLAPTVIAAPTASIVPIYHEVGATEVEPTERDLQAARQIHNTKHVSKSAGLGHVVYHEHIQ</sequence>
<keyword evidence="1" id="KW-0677">Repeat</keyword>
<dbReference type="AlphaFoldDB" id="A0A210PU13"/>
<dbReference type="GO" id="GO:0098703">
    <property type="term" value="P:calcium ion import across plasma membrane"/>
    <property type="evidence" value="ECO:0007669"/>
    <property type="project" value="TreeGrafter"/>
</dbReference>
<feature type="transmembrane region" description="Helical" evidence="2">
    <location>
        <begin position="88"/>
        <end position="106"/>
    </location>
</feature>
<dbReference type="EMBL" id="NEDP02005494">
    <property type="protein sequence ID" value="OWF39934.1"/>
    <property type="molecule type" value="Genomic_DNA"/>
</dbReference>
<keyword evidence="2" id="KW-1133">Transmembrane helix</keyword>
<feature type="transmembrane region" description="Helical" evidence="2">
    <location>
        <begin position="122"/>
        <end position="145"/>
    </location>
</feature>
<proteinExistence type="predicted"/>
<organism evidence="3 4">
    <name type="scientific">Mizuhopecten yessoensis</name>
    <name type="common">Japanese scallop</name>
    <name type="synonym">Patinopecten yessoensis</name>
    <dbReference type="NCBI Taxonomy" id="6573"/>
    <lineage>
        <taxon>Eukaryota</taxon>
        <taxon>Metazoa</taxon>
        <taxon>Spiralia</taxon>
        <taxon>Lophotrochozoa</taxon>
        <taxon>Mollusca</taxon>
        <taxon>Bivalvia</taxon>
        <taxon>Autobranchia</taxon>
        <taxon>Pteriomorphia</taxon>
        <taxon>Pectinida</taxon>
        <taxon>Pectinoidea</taxon>
        <taxon>Pectinidae</taxon>
        <taxon>Mizuhopecten</taxon>
    </lineage>
</organism>
<feature type="transmembrane region" description="Helical" evidence="2">
    <location>
        <begin position="151"/>
        <end position="168"/>
    </location>
</feature>
<evidence type="ECO:0000256" key="1">
    <source>
        <dbReference type="ARBA" id="ARBA00022737"/>
    </source>
</evidence>
<feature type="transmembrane region" description="Helical" evidence="2">
    <location>
        <begin position="261"/>
        <end position="286"/>
    </location>
</feature>
<dbReference type="GO" id="GO:0005262">
    <property type="term" value="F:calcium channel activity"/>
    <property type="evidence" value="ECO:0007669"/>
    <property type="project" value="TreeGrafter"/>
</dbReference>
<feature type="transmembrane region" description="Helical" evidence="2">
    <location>
        <begin position="189"/>
        <end position="211"/>
    </location>
</feature>
<dbReference type="GO" id="GO:0005886">
    <property type="term" value="C:plasma membrane"/>
    <property type="evidence" value="ECO:0007669"/>
    <property type="project" value="TreeGrafter"/>
</dbReference>
<dbReference type="OrthoDB" id="6281279at2759"/>
<evidence type="ECO:0000313" key="3">
    <source>
        <dbReference type="EMBL" id="OWF39934.1"/>
    </source>
</evidence>
<keyword evidence="2" id="KW-0472">Membrane</keyword>
<reference evidence="3 4" key="1">
    <citation type="journal article" date="2017" name="Nat. Ecol. Evol.">
        <title>Scallop genome provides insights into evolution of bilaterian karyotype and development.</title>
        <authorList>
            <person name="Wang S."/>
            <person name="Zhang J."/>
            <person name="Jiao W."/>
            <person name="Li J."/>
            <person name="Xun X."/>
            <person name="Sun Y."/>
            <person name="Guo X."/>
            <person name="Huan P."/>
            <person name="Dong B."/>
            <person name="Zhang L."/>
            <person name="Hu X."/>
            <person name="Sun X."/>
            <person name="Wang J."/>
            <person name="Zhao C."/>
            <person name="Wang Y."/>
            <person name="Wang D."/>
            <person name="Huang X."/>
            <person name="Wang R."/>
            <person name="Lv J."/>
            <person name="Li Y."/>
            <person name="Zhang Z."/>
            <person name="Liu B."/>
            <person name="Lu W."/>
            <person name="Hui Y."/>
            <person name="Liang J."/>
            <person name="Zhou Z."/>
            <person name="Hou R."/>
            <person name="Li X."/>
            <person name="Liu Y."/>
            <person name="Li H."/>
            <person name="Ning X."/>
            <person name="Lin Y."/>
            <person name="Zhao L."/>
            <person name="Xing Q."/>
            <person name="Dou J."/>
            <person name="Li Y."/>
            <person name="Mao J."/>
            <person name="Guo H."/>
            <person name="Dou H."/>
            <person name="Li T."/>
            <person name="Mu C."/>
            <person name="Jiang W."/>
            <person name="Fu Q."/>
            <person name="Fu X."/>
            <person name="Miao Y."/>
            <person name="Liu J."/>
            <person name="Yu Q."/>
            <person name="Li R."/>
            <person name="Liao H."/>
            <person name="Li X."/>
            <person name="Kong Y."/>
            <person name="Jiang Z."/>
            <person name="Chourrout D."/>
            <person name="Li R."/>
            <person name="Bao Z."/>
        </authorList>
    </citation>
    <scope>NUCLEOTIDE SEQUENCE [LARGE SCALE GENOMIC DNA]</scope>
    <source>
        <strain evidence="3 4">PY_sf001</strain>
    </source>
</reference>
<evidence type="ECO:0000313" key="4">
    <source>
        <dbReference type="Proteomes" id="UP000242188"/>
    </source>
</evidence>
<dbReference type="InterPro" id="IPR024862">
    <property type="entry name" value="TRPV"/>
</dbReference>
<keyword evidence="3" id="KW-0675">Receptor</keyword>
<keyword evidence="2" id="KW-0812">Transmembrane</keyword>
<evidence type="ECO:0000256" key="2">
    <source>
        <dbReference type="SAM" id="Phobius"/>
    </source>
</evidence>
<dbReference type="PANTHER" id="PTHR10582">
    <property type="entry name" value="TRANSIENT RECEPTOR POTENTIAL ION CHANNEL PROTEIN"/>
    <property type="match status" value="1"/>
</dbReference>